<keyword evidence="3" id="KW-1185">Reference proteome</keyword>
<reference evidence="2" key="1">
    <citation type="submission" date="2021-01" db="EMBL/GenBank/DDBJ databases">
        <title>Whole genome shotgun sequence of Sinosporangium siamense NBRC 109515.</title>
        <authorList>
            <person name="Komaki H."/>
            <person name="Tamura T."/>
        </authorList>
    </citation>
    <scope>NUCLEOTIDE SEQUENCE</scope>
    <source>
        <strain evidence="2">NBRC 109515</strain>
    </source>
</reference>
<evidence type="ECO:0000313" key="2">
    <source>
        <dbReference type="EMBL" id="GII93392.1"/>
    </source>
</evidence>
<dbReference type="NCBIfam" id="NF042934">
    <property type="entry name" value="cis_reg_atten"/>
    <property type="match status" value="1"/>
</dbReference>
<organism evidence="2 3">
    <name type="scientific">Sinosporangium siamense</name>
    <dbReference type="NCBI Taxonomy" id="1367973"/>
    <lineage>
        <taxon>Bacteria</taxon>
        <taxon>Bacillati</taxon>
        <taxon>Actinomycetota</taxon>
        <taxon>Actinomycetes</taxon>
        <taxon>Streptosporangiales</taxon>
        <taxon>Streptosporangiaceae</taxon>
        <taxon>Sinosporangium</taxon>
    </lineage>
</organism>
<proteinExistence type="predicted"/>
<dbReference type="Proteomes" id="UP000606172">
    <property type="component" value="Unassembled WGS sequence"/>
</dbReference>
<evidence type="ECO:0000256" key="1">
    <source>
        <dbReference type="SAM" id="MobiDB-lite"/>
    </source>
</evidence>
<dbReference type="AlphaFoldDB" id="A0A919V8M4"/>
<sequence>MTRQITVWAACEPGGPPGPRATLPGNPAVSTGMGHRGQITPKVDGKPSQWPEFYVSLSGQDVTDGETPCSLMAMNPWTELLTKRRAVDFCRVATALCRAS</sequence>
<gene>
    <name evidence="2" type="ORF">Ssi02_36230</name>
</gene>
<evidence type="ECO:0000313" key="3">
    <source>
        <dbReference type="Proteomes" id="UP000606172"/>
    </source>
</evidence>
<protein>
    <submittedName>
        <fullName evidence="2">Uncharacterized protein</fullName>
    </submittedName>
</protein>
<name>A0A919V8M4_9ACTN</name>
<dbReference type="InterPro" id="IPR049979">
    <property type="entry name" value="Cys_resp_CS_actino"/>
</dbReference>
<comment type="caution">
    <text evidence="2">The sequence shown here is derived from an EMBL/GenBank/DDBJ whole genome shotgun (WGS) entry which is preliminary data.</text>
</comment>
<feature type="region of interest" description="Disordered" evidence="1">
    <location>
        <begin position="11"/>
        <end position="45"/>
    </location>
</feature>
<accession>A0A919V8M4</accession>
<dbReference type="EMBL" id="BOOW01000022">
    <property type="protein sequence ID" value="GII93392.1"/>
    <property type="molecule type" value="Genomic_DNA"/>
</dbReference>